<protein>
    <submittedName>
        <fullName evidence="1">Uncharacterized protein</fullName>
    </submittedName>
</protein>
<keyword evidence="2" id="KW-1185">Reference proteome</keyword>
<dbReference type="AlphaFoldDB" id="A0A4C1XUZ7"/>
<dbReference type="Proteomes" id="UP000299102">
    <property type="component" value="Unassembled WGS sequence"/>
</dbReference>
<dbReference type="EMBL" id="BGZK01000955">
    <property type="protein sequence ID" value="GBP66404.1"/>
    <property type="molecule type" value="Genomic_DNA"/>
</dbReference>
<accession>A0A4C1XUZ7</accession>
<sequence>MSCHASACVGCVRLSRTKKSPKQHVDWQLSVAPIYWGFEDFTYRCRSAWDGRVRARYCPTDATRWSSRHRKSCGDQLGLNPLAG</sequence>
<evidence type="ECO:0000313" key="1">
    <source>
        <dbReference type="EMBL" id="GBP66404.1"/>
    </source>
</evidence>
<proteinExistence type="predicted"/>
<comment type="caution">
    <text evidence="1">The sequence shown here is derived from an EMBL/GenBank/DDBJ whole genome shotgun (WGS) entry which is preliminary data.</text>
</comment>
<name>A0A4C1XUZ7_EUMVA</name>
<organism evidence="1 2">
    <name type="scientific">Eumeta variegata</name>
    <name type="common">Bagworm moth</name>
    <name type="synonym">Eumeta japonica</name>
    <dbReference type="NCBI Taxonomy" id="151549"/>
    <lineage>
        <taxon>Eukaryota</taxon>
        <taxon>Metazoa</taxon>
        <taxon>Ecdysozoa</taxon>
        <taxon>Arthropoda</taxon>
        <taxon>Hexapoda</taxon>
        <taxon>Insecta</taxon>
        <taxon>Pterygota</taxon>
        <taxon>Neoptera</taxon>
        <taxon>Endopterygota</taxon>
        <taxon>Lepidoptera</taxon>
        <taxon>Glossata</taxon>
        <taxon>Ditrysia</taxon>
        <taxon>Tineoidea</taxon>
        <taxon>Psychidae</taxon>
        <taxon>Oiketicinae</taxon>
        <taxon>Eumeta</taxon>
    </lineage>
</organism>
<gene>
    <name evidence="1" type="ORF">EVAR_88514_1</name>
</gene>
<reference evidence="1 2" key="1">
    <citation type="journal article" date="2019" name="Commun. Biol.">
        <title>The bagworm genome reveals a unique fibroin gene that provides high tensile strength.</title>
        <authorList>
            <person name="Kono N."/>
            <person name="Nakamura H."/>
            <person name="Ohtoshi R."/>
            <person name="Tomita M."/>
            <person name="Numata K."/>
            <person name="Arakawa K."/>
        </authorList>
    </citation>
    <scope>NUCLEOTIDE SEQUENCE [LARGE SCALE GENOMIC DNA]</scope>
</reference>
<evidence type="ECO:0000313" key="2">
    <source>
        <dbReference type="Proteomes" id="UP000299102"/>
    </source>
</evidence>